<dbReference type="Proteomes" id="UP000271241">
    <property type="component" value="Unassembled WGS sequence"/>
</dbReference>
<protein>
    <recommendedName>
        <fullName evidence="3">DUF7729 domain-containing protein</fullName>
    </recommendedName>
</protein>
<keyword evidence="5" id="KW-1185">Reference proteome</keyword>
<reference evidence="5" key="1">
    <citation type="journal article" date="2018" name="Nat. Microbiol.">
        <title>Leveraging single-cell genomics to expand the fungal tree of life.</title>
        <authorList>
            <person name="Ahrendt S.R."/>
            <person name="Quandt C.A."/>
            <person name="Ciobanu D."/>
            <person name="Clum A."/>
            <person name="Salamov A."/>
            <person name="Andreopoulos B."/>
            <person name="Cheng J.F."/>
            <person name="Woyke T."/>
            <person name="Pelin A."/>
            <person name="Henrissat B."/>
            <person name="Reynolds N.K."/>
            <person name="Benny G.L."/>
            <person name="Smith M.E."/>
            <person name="James T.Y."/>
            <person name="Grigoriev I.V."/>
        </authorList>
    </citation>
    <scope>NUCLEOTIDE SEQUENCE [LARGE SCALE GENOMIC DNA]</scope>
    <source>
        <strain evidence="5">RSA 1356</strain>
    </source>
</reference>
<dbReference type="AlphaFoldDB" id="A0A4P9XTN3"/>
<dbReference type="OrthoDB" id="2564812at2759"/>
<dbReference type="EMBL" id="KZ992568">
    <property type="protein sequence ID" value="RKP08800.1"/>
    <property type="molecule type" value="Genomic_DNA"/>
</dbReference>
<keyword evidence="2" id="KW-0732">Signal</keyword>
<evidence type="ECO:0000313" key="4">
    <source>
        <dbReference type="EMBL" id="RKP08800.1"/>
    </source>
</evidence>
<evidence type="ECO:0000256" key="1">
    <source>
        <dbReference type="SAM" id="Phobius"/>
    </source>
</evidence>
<dbReference type="InterPro" id="IPR056146">
    <property type="entry name" value="DUF7729"/>
</dbReference>
<keyword evidence="1" id="KW-1133">Transmembrane helix</keyword>
<feature type="transmembrane region" description="Helical" evidence="1">
    <location>
        <begin position="214"/>
        <end position="237"/>
    </location>
</feature>
<name>A0A4P9XTN3_9FUNG</name>
<gene>
    <name evidence="4" type="ORF">THASP1DRAFT_23271</name>
</gene>
<keyword evidence="1" id="KW-0472">Membrane</keyword>
<evidence type="ECO:0000313" key="5">
    <source>
        <dbReference type="Proteomes" id="UP000271241"/>
    </source>
</evidence>
<evidence type="ECO:0000259" key="3">
    <source>
        <dbReference type="Pfam" id="PF24855"/>
    </source>
</evidence>
<keyword evidence="1" id="KW-0812">Transmembrane</keyword>
<proteinExistence type="predicted"/>
<accession>A0A4P9XTN3</accession>
<dbReference type="Pfam" id="PF24855">
    <property type="entry name" value="DUF7729"/>
    <property type="match status" value="1"/>
</dbReference>
<feature type="domain" description="DUF7729" evidence="3">
    <location>
        <begin position="90"/>
        <end position="136"/>
    </location>
</feature>
<feature type="signal peptide" evidence="2">
    <location>
        <begin position="1"/>
        <end position="21"/>
    </location>
</feature>
<sequence>MLNSAPLRSLFLLLLPLVVLSTVWPTVLSMHSNAGVRNPRARSQNLTFIANLSPPCRTALNSDALNPNCGSTATPLPFNETIAVALAGLTANCTEELQGGDEMVRSTYRHWIEYELARELTCLKDTSTGAYCAANNSELLHGLVDSPSQIDDFTCDQCTSAAFTKLLDWQPPEVLDFISDATNRSSTILQEGAKKCNTTWLLSNTTSSAADRRAMYTAGSLLAASAMSLLLFLISILTV</sequence>
<organism evidence="4 5">
    <name type="scientific">Thamnocephalis sphaerospora</name>
    <dbReference type="NCBI Taxonomy" id="78915"/>
    <lineage>
        <taxon>Eukaryota</taxon>
        <taxon>Fungi</taxon>
        <taxon>Fungi incertae sedis</taxon>
        <taxon>Zoopagomycota</taxon>
        <taxon>Zoopagomycotina</taxon>
        <taxon>Zoopagomycetes</taxon>
        <taxon>Zoopagales</taxon>
        <taxon>Sigmoideomycetaceae</taxon>
        <taxon>Thamnocephalis</taxon>
    </lineage>
</organism>
<feature type="chain" id="PRO_5020939938" description="DUF7729 domain-containing protein" evidence="2">
    <location>
        <begin position="22"/>
        <end position="239"/>
    </location>
</feature>
<evidence type="ECO:0000256" key="2">
    <source>
        <dbReference type="SAM" id="SignalP"/>
    </source>
</evidence>